<evidence type="ECO:0000256" key="13">
    <source>
        <dbReference type="ARBA" id="ARBA00022989"/>
    </source>
</evidence>
<dbReference type="GO" id="GO:0016757">
    <property type="term" value="F:glycosyltransferase activity"/>
    <property type="evidence" value="ECO:0007669"/>
    <property type="project" value="UniProtKB-KW"/>
</dbReference>
<dbReference type="Proteomes" id="UP000324800">
    <property type="component" value="Unassembled WGS sequence"/>
</dbReference>
<dbReference type="AlphaFoldDB" id="A0A5J4WYS1"/>
<dbReference type="UniPathway" id="UPA00378"/>
<evidence type="ECO:0000256" key="6">
    <source>
        <dbReference type="ARBA" id="ARBA00017659"/>
    </source>
</evidence>
<evidence type="ECO:0000256" key="3">
    <source>
        <dbReference type="ARBA" id="ARBA00004922"/>
    </source>
</evidence>
<dbReference type="GO" id="GO:0046872">
    <property type="term" value="F:metal ion binding"/>
    <property type="evidence" value="ECO:0007669"/>
    <property type="project" value="UniProtKB-KW"/>
</dbReference>
<dbReference type="Pfam" id="PF00953">
    <property type="entry name" value="Glycos_transf_4"/>
    <property type="match status" value="1"/>
</dbReference>
<keyword evidence="9 19" id="KW-0812">Transmembrane</keyword>
<evidence type="ECO:0000256" key="12">
    <source>
        <dbReference type="ARBA" id="ARBA00022842"/>
    </source>
</evidence>
<dbReference type="OrthoDB" id="10262326at2759"/>
<evidence type="ECO:0000256" key="9">
    <source>
        <dbReference type="ARBA" id="ARBA00022692"/>
    </source>
</evidence>
<dbReference type="CDD" id="cd06855">
    <property type="entry name" value="GT_GPT_euk"/>
    <property type="match status" value="1"/>
</dbReference>
<feature type="transmembrane region" description="Helical" evidence="19">
    <location>
        <begin position="343"/>
        <end position="367"/>
    </location>
</feature>
<sequence length="369" mass="41318">MEVGTPEADIIKQPAILYLGFLAVSLLSYIYSRFLIKRSMKSFDKAGLFGIDINKEKPKTGDPPHVPEGLGLIVGIVFLLLLLVLSLCAHLIKNIELSEKLKITFIISLSLLILGFADDVLNIRWRYKIYITVLCSLPVAELYINNSNINIPNIRFLRYIFRGNEQIDLGFIYVAYVCAILVFCTHSINIYAGINGLEVGQSIVIGNSDADWNFAFICSILFVSVCFALWHFNKFPSRVFVGDSFTLWSGASLAAIGIVGHFPSILLLLFFPQIANFVLSLPQLFHMYVPLSVKMRLPLPFRDCPRHRVPKINIQTGKLQASPNLTLLNAALYIFGPMTEKDLTTFLVIFQTIIDSIFIVLALVGIIPL</sequence>
<evidence type="ECO:0000256" key="17">
    <source>
        <dbReference type="ARBA" id="ARBA00044717"/>
    </source>
</evidence>
<comment type="function">
    <text evidence="17">UDP-N-acetylglucosamine--dolichyl-phosphate N-acetylglucosaminephosphotransferase that operates in the biosynthetic pathway of dolichol-linked oligosaccharides, the glycan precursors employed in protein asparagine (N)-glycosylation. The assembly of dolichol-linked oligosaccharides begins on the cytosolic side of the endoplasmic reticulum membrane and finishes in its lumen. The sequential addition of sugars to dolichol pyrophosphate produces dolichol-linked oligosaccharides containing fourteen sugars, including two GlcNAcs, nine mannoses and three glucoses. Once assembled, the oligosaccharide is transferred from the lipid to nascent proteins by oligosaccharyltransferases. Catalyzes the initial step of dolichol-linked oligosaccharide biosynthesis, transfering GlcNAc-1-P from cytosolic UDP-GlcNAc onto the carrier lipid dolichyl phosphate (P-dolichol), yielding GlcNAc-P-P-dolichol embedded in the cytoplasmic leaflet of the endoplasmic reticulum membrane.</text>
</comment>
<comment type="cofactor">
    <cofactor evidence="1">
        <name>Mg(2+)</name>
        <dbReference type="ChEBI" id="CHEBI:18420"/>
    </cofactor>
</comment>
<comment type="caution">
    <text evidence="20">The sequence shown here is derived from an EMBL/GenBank/DDBJ whole genome shotgun (WGS) entry which is preliminary data.</text>
</comment>
<comment type="catalytic activity">
    <reaction evidence="18">
        <text>a di-trans,poly-cis-dolichyl phosphate + UDP-N-acetyl-alpha-D-glucosamine = an N-acetyl-alpha-D-glucosaminyl-diphospho-di-trans,poly-cis-dolichol + UMP</text>
        <dbReference type="Rhea" id="RHEA:13289"/>
        <dbReference type="Rhea" id="RHEA-COMP:19498"/>
        <dbReference type="Rhea" id="RHEA-COMP:19507"/>
        <dbReference type="ChEBI" id="CHEBI:57683"/>
        <dbReference type="ChEBI" id="CHEBI:57705"/>
        <dbReference type="ChEBI" id="CHEBI:57865"/>
        <dbReference type="ChEBI" id="CHEBI:58427"/>
        <dbReference type="EC" id="2.7.8.15"/>
    </reaction>
    <physiologicalReaction direction="left-to-right" evidence="18">
        <dbReference type="Rhea" id="RHEA:13290"/>
    </physiologicalReaction>
</comment>
<keyword evidence="7" id="KW-0328">Glycosyltransferase</keyword>
<dbReference type="EMBL" id="SNRW01000706">
    <property type="protein sequence ID" value="KAA6399662.1"/>
    <property type="molecule type" value="Genomic_DNA"/>
</dbReference>
<keyword evidence="11" id="KW-0256">Endoplasmic reticulum</keyword>
<keyword evidence="12" id="KW-0460">Magnesium</keyword>
<dbReference type="PANTHER" id="PTHR10571">
    <property type="entry name" value="UDP-N-ACETYLGLUCOSAMINE--DOLICHYL-PHOSPHATE N-ACETYLGLUCOSAMINEPHOSPHOTRANSFERASE"/>
    <property type="match status" value="1"/>
</dbReference>
<evidence type="ECO:0000256" key="5">
    <source>
        <dbReference type="ARBA" id="ARBA00013225"/>
    </source>
</evidence>
<evidence type="ECO:0000256" key="11">
    <source>
        <dbReference type="ARBA" id="ARBA00022824"/>
    </source>
</evidence>
<keyword evidence="14 19" id="KW-0472">Membrane</keyword>
<proteinExistence type="inferred from homology"/>
<accession>A0A5J4WYS1</accession>
<feature type="transmembrane region" description="Helical" evidence="19">
    <location>
        <begin position="101"/>
        <end position="117"/>
    </location>
</feature>
<evidence type="ECO:0000256" key="10">
    <source>
        <dbReference type="ARBA" id="ARBA00022723"/>
    </source>
</evidence>
<evidence type="ECO:0000313" key="20">
    <source>
        <dbReference type="EMBL" id="KAA6399662.1"/>
    </source>
</evidence>
<dbReference type="InterPro" id="IPR000715">
    <property type="entry name" value="Glycosyl_transferase_4"/>
</dbReference>
<dbReference type="EC" id="2.7.8.15" evidence="5"/>
<evidence type="ECO:0000256" key="16">
    <source>
        <dbReference type="ARBA" id="ARBA00033238"/>
    </source>
</evidence>
<keyword evidence="10" id="KW-0479">Metal-binding</keyword>
<evidence type="ECO:0000256" key="1">
    <source>
        <dbReference type="ARBA" id="ARBA00001946"/>
    </source>
</evidence>
<organism evidence="20 21">
    <name type="scientific">Streblomastix strix</name>
    <dbReference type="NCBI Taxonomy" id="222440"/>
    <lineage>
        <taxon>Eukaryota</taxon>
        <taxon>Metamonada</taxon>
        <taxon>Preaxostyla</taxon>
        <taxon>Oxymonadida</taxon>
        <taxon>Streblomastigidae</taxon>
        <taxon>Streblomastix</taxon>
    </lineage>
</organism>
<dbReference type="GO" id="GO:0006488">
    <property type="term" value="P:dolichol-linked oligosaccharide biosynthetic process"/>
    <property type="evidence" value="ECO:0007669"/>
    <property type="project" value="InterPro"/>
</dbReference>
<evidence type="ECO:0000313" key="21">
    <source>
        <dbReference type="Proteomes" id="UP000324800"/>
    </source>
</evidence>
<evidence type="ECO:0000256" key="8">
    <source>
        <dbReference type="ARBA" id="ARBA00022679"/>
    </source>
</evidence>
<evidence type="ECO:0000256" key="2">
    <source>
        <dbReference type="ARBA" id="ARBA00004477"/>
    </source>
</evidence>
<protein>
    <recommendedName>
        <fullName evidence="6">UDP-N-acetylglucosamine--dolichyl-phosphate N-acetylglucosaminephosphotransferase</fullName>
        <ecNumber evidence="5">2.7.8.15</ecNumber>
    </recommendedName>
    <alternativeName>
        <fullName evidence="15">GlcNAc-1-P transferase</fullName>
    </alternativeName>
    <alternativeName>
        <fullName evidence="16">N-acetylglucosamine-1-phosphate transferase</fullName>
    </alternativeName>
</protein>
<evidence type="ECO:0000256" key="18">
    <source>
        <dbReference type="ARBA" id="ARBA00045078"/>
    </source>
</evidence>
<name>A0A5J4WYS1_9EUKA</name>
<feature type="transmembrane region" description="Helical" evidence="19">
    <location>
        <begin position="69"/>
        <end position="89"/>
    </location>
</feature>
<evidence type="ECO:0000256" key="4">
    <source>
        <dbReference type="ARBA" id="ARBA00009317"/>
    </source>
</evidence>
<comment type="pathway">
    <text evidence="3">Protein modification; protein glycosylation.</text>
</comment>
<gene>
    <name evidence="20" type="ORF">EZS28_004812</name>
</gene>
<feature type="transmembrane region" description="Helical" evidence="19">
    <location>
        <begin position="15"/>
        <end position="36"/>
    </location>
</feature>
<dbReference type="InterPro" id="IPR033895">
    <property type="entry name" value="GPT"/>
</dbReference>
<comment type="subcellular location">
    <subcellularLocation>
        <location evidence="2">Endoplasmic reticulum membrane</location>
        <topology evidence="2">Multi-pass membrane protein</topology>
    </subcellularLocation>
</comment>
<dbReference type="GO" id="GO:0005789">
    <property type="term" value="C:endoplasmic reticulum membrane"/>
    <property type="evidence" value="ECO:0007669"/>
    <property type="project" value="UniProtKB-SubCell"/>
</dbReference>
<dbReference type="GO" id="GO:0003975">
    <property type="term" value="F:UDP-N-acetylglucosamine-dolichyl-phosphate N-acetylglucosaminephosphotransferase activity"/>
    <property type="evidence" value="ECO:0007669"/>
    <property type="project" value="UniProtKB-EC"/>
</dbReference>
<feature type="transmembrane region" description="Helical" evidence="19">
    <location>
        <begin position="212"/>
        <end position="232"/>
    </location>
</feature>
<keyword evidence="8 20" id="KW-0808">Transferase</keyword>
<evidence type="ECO:0000256" key="14">
    <source>
        <dbReference type="ARBA" id="ARBA00023136"/>
    </source>
</evidence>
<dbReference type="PANTHER" id="PTHR10571:SF0">
    <property type="entry name" value="UDP-N-ACETYLGLUCOSAMINE--DOLICHYL-PHOSPHATE N-ACETYLGLUCOSAMINEPHOSPHOTRANSFERASE"/>
    <property type="match status" value="1"/>
</dbReference>
<evidence type="ECO:0000256" key="15">
    <source>
        <dbReference type="ARBA" id="ARBA00029567"/>
    </source>
</evidence>
<comment type="similarity">
    <text evidence="4">Belongs to the glycosyltransferase 4 family.</text>
</comment>
<reference evidence="20 21" key="1">
    <citation type="submission" date="2019-03" db="EMBL/GenBank/DDBJ databases">
        <title>Single cell metagenomics reveals metabolic interactions within the superorganism composed of flagellate Streblomastix strix and complex community of Bacteroidetes bacteria on its surface.</title>
        <authorList>
            <person name="Treitli S.C."/>
            <person name="Kolisko M."/>
            <person name="Husnik F."/>
            <person name="Keeling P."/>
            <person name="Hampl V."/>
        </authorList>
    </citation>
    <scope>NUCLEOTIDE SEQUENCE [LARGE SCALE GENOMIC DNA]</scope>
    <source>
        <strain evidence="20">ST1C</strain>
    </source>
</reference>
<evidence type="ECO:0000256" key="19">
    <source>
        <dbReference type="SAM" id="Phobius"/>
    </source>
</evidence>
<keyword evidence="13 19" id="KW-1133">Transmembrane helix</keyword>
<feature type="transmembrane region" description="Helical" evidence="19">
    <location>
        <begin position="167"/>
        <end position="192"/>
    </location>
</feature>
<evidence type="ECO:0000256" key="7">
    <source>
        <dbReference type="ARBA" id="ARBA00022676"/>
    </source>
</evidence>